<reference evidence="3" key="1">
    <citation type="submission" date="2018-07" db="EMBL/GenBank/DDBJ databases">
        <title>Genome Structure of the Opportunistic Pathogen Paracoccus yeei (Alphaproteobacteria) and Identification of Putative Virulence Factors.</title>
        <authorList>
            <person name="Lasek R."/>
            <person name="Szuplewska M."/>
            <person name="Mitura M."/>
            <person name="Decewicz P."/>
            <person name="Chmielowska C."/>
            <person name="Pawlot A."/>
            <person name="Sentkowska D."/>
            <person name="Czarnecki J."/>
            <person name="Bartosik D."/>
        </authorList>
    </citation>
    <scope>NUCLEOTIDE SEQUENCE [LARGE SCALE GENOMIC DNA]</scope>
    <source>
        <strain evidence="3">CCUG 32053</strain>
        <plasmid evidence="3">pyee1</plasmid>
    </source>
</reference>
<evidence type="ECO:0000259" key="1">
    <source>
        <dbReference type="Pfam" id="PF01636"/>
    </source>
</evidence>
<proteinExistence type="predicted"/>
<sequence>MKALVDDAAMAEALKASGLAGLPFVPGPAALASPSYRALESASVLVDAPEGPVFLKRMHPEMRDGFDLPAAMRLAAQAGEAGVGPRVIHADAASGTIAMQGLALGWRTATQYILQDALPAAMAALKVLHGTAPLTHRFDPFARIDAQMAALAAIGALPEDAAWLRRLIGLLEPMRQDAALAPCRNDGAASNLMLGPGGRVLLVDFDRAGMNDPLYDVGCLLAEATDFPQDMQDAFAAYWGHFDPAAFARARLWSVVDDMLHALWSRRMAHVSARGGIEWLKYGEWRLMRLRLALNHPDYEQMIRQSRERIAA</sequence>
<dbReference type="Pfam" id="PF01636">
    <property type="entry name" value="APH"/>
    <property type="match status" value="1"/>
</dbReference>
<keyword evidence="2" id="KW-0614">Plasmid</keyword>
<gene>
    <name evidence="2" type="ORF">PY32053_03718</name>
</gene>
<dbReference type="EC" id="2.7.1.32" evidence="2"/>
<dbReference type="GO" id="GO:0004103">
    <property type="term" value="F:choline kinase activity"/>
    <property type="evidence" value="ECO:0007669"/>
    <property type="project" value="UniProtKB-EC"/>
</dbReference>
<dbReference type="Gene3D" id="3.90.1200.10">
    <property type="match status" value="1"/>
</dbReference>
<dbReference type="AlphaFoldDB" id="A0A386URB1"/>
<accession>A0A386URB1</accession>
<dbReference type="InterPro" id="IPR002575">
    <property type="entry name" value="Aminoglycoside_PTrfase"/>
</dbReference>
<dbReference type="InterPro" id="IPR011009">
    <property type="entry name" value="Kinase-like_dom_sf"/>
</dbReference>
<name>A0A386URB1_9RHOB</name>
<dbReference type="EMBL" id="CP031079">
    <property type="protein sequence ID" value="AYF03264.1"/>
    <property type="molecule type" value="Genomic_DNA"/>
</dbReference>
<keyword evidence="2" id="KW-0808">Transferase</keyword>
<dbReference type="SUPFAM" id="SSF56112">
    <property type="entry name" value="Protein kinase-like (PK-like)"/>
    <property type="match status" value="1"/>
</dbReference>
<geneLocation type="plasmid" evidence="3">
    <name>pyee1</name>
</geneLocation>
<organism evidence="2 3">
    <name type="scientific">Paracoccus yeei</name>
    <dbReference type="NCBI Taxonomy" id="147645"/>
    <lineage>
        <taxon>Bacteria</taxon>
        <taxon>Pseudomonadati</taxon>
        <taxon>Pseudomonadota</taxon>
        <taxon>Alphaproteobacteria</taxon>
        <taxon>Rhodobacterales</taxon>
        <taxon>Paracoccaceae</taxon>
        <taxon>Paracoccus</taxon>
    </lineage>
</organism>
<evidence type="ECO:0000313" key="2">
    <source>
        <dbReference type="EMBL" id="AYF03264.1"/>
    </source>
</evidence>
<feature type="domain" description="Aminoglycoside phosphotransferase" evidence="1">
    <location>
        <begin position="42"/>
        <end position="250"/>
    </location>
</feature>
<evidence type="ECO:0000313" key="3">
    <source>
        <dbReference type="Proteomes" id="UP000272010"/>
    </source>
</evidence>
<dbReference type="RefSeq" id="WP_120443930.1">
    <property type="nucleotide sequence ID" value="NZ_CP031079.1"/>
</dbReference>
<protein>
    <submittedName>
        <fullName evidence="2">Aminoglycoside phosphotransferase</fullName>
        <ecNumber evidence="2">2.7.1.32</ecNumber>
    </submittedName>
</protein>
<dbReference type="Proteomes" id="UP000272010">
    <property type="component" value="Plasmid pYEE1"/>
</dbReference>